<evidence type="ECO:0000256" key="2">
    <source>
        <dbReference type="ARBA" id="ARBA00022656"/>
    </source>
</evidence>
<keyword evidence="3" id="KW-1266">Target cell cytoplasm</keyword>
<keyword evidence="2" id="KW-0800">Toxin</keyword>
<dbReference type="Proteomes" id="UP000323909">
    <property type="component" value="Unassembled WGS sequence"/>
</dbReference>
<sequence length="375" mass="39797">MASNCCCHFGAGPRLTESEKQTISALSTLAGGLAGGLAAGGLNNAIAAAGTAKNAVENNHLNPIEDASLEIMRKEYNSSCVGVSSDECTKLKADIEALFKKAQSILKDETISLASDATWDSKLDHKPGDIVMCKTSYTSFCVVTDQFVKTADGNEWYLKPATVEQALEGRANQEKMASDLKASLKQFADDSFSEGCGGMGLIGIGCQLSMAFGVTNPVTEAKATTGERIGWFAQALLNIVGLKAAVGGAAAEGAKGTPAWDNAISKADGDFGYLPPVRQNYVKDVYDLQGAVDKMRASGASAEDVAKYAYGARNELKMKYREYTPPEMLDVIDARNLERYGNKIGPAFDDLVKKGKTFDQIIESSTRAGGGDLFQ</sequence>
<name>A0A5M8F1B4_PSEVE</name>
<organism evidence="6 7">
    <name type="scientific">Pseudomonas veronii</name>
    <dbReference type="NCBI Taxonomy" id="76761"/>
    <lineage>
        <taxon>Bacteria</taxon>
        <taxon>Pseudomonadati</taxon>
        <taxon>Pseudomonadota</taxon>
        <taxon>Gammaproteobacteria</taxon>
        <taxon>Pseudomonadales</taxon>
        <taxon>Pseudomonadaceae</taxon>
        <taxon>Pseudomonas</taxon>
    </lineage>
</organism>
<dbReference type="RefSeq" id="WP_150055901.1">
    <property type="nucleotide sequence ID" value="NZ_VWXT01000241.1"/>
</dbReference>
<dbReference type="EMBL" id="VWXT01000241">
    <property type="protein sequence ID" value="KAA6178309.1"/>
    <property type="molecule type" value="Genomic_DNA"/>
</dbReference>
<comment type="caution">
    <text evidence="6">The sequence shown here is derived from an EMBL/GenBank/DDBJ whole genome shotgun (WGS) entry which is preliminary data.</text>
</comment>
<reference evidence="6 7" key="1">
    <citation type="submission" date="2019-09" db="EMBL/GenBank/DDBJ databases">
        <title>Genomic sequencing of 4 copper resistant soil isolates.</title>
        <authorList>
            <person name="Havryliuk O."/>
        </authorList>
    </citation>
    <scope>NUCLEOTIDE SEQUENCE [LARGE SCALE GENOMIC DNA]</scope>
    <source>
        <strain evidence="6 7">UKR4</strain>
    </source>
</reference>
<evidence type="ECO:0000256" key="4">
    <source>
        <dbReference type="ARBA" id="ARBA00023026"/>
    </source>
</evidence>
<evidence type="ECO:0000313" key="6">
    <source>
        <dbReference type="EMBL" id="KAA6178309.1"/>
    </source>
</evidence>
<dbReference type="GO" id="GO:0090729">
    <property type="term" value="F:toxin activity"/>
    <property type="evidence" value="ECO:0007669"/>
    <property type="project" value="UniProtKB-KW"/>
</dbReference>
<evidence type="ECO:0000256" key="1">
    <source>
        <dbReference type="ARBA" id="ARBA00004219"/>
    </source>
</evidence>
<comment type="subcellular location">
    <subcellularLocation>
        <location evidence="1">Target cell</location>
        <location evidence="1">Target cell cytoplasm</location>
    </subcellularLocation>
</comment>
<keyword evidence="4" id="KW-0843">Virulence</keyword>
<gene>
    <name evidence="6" type="ORF">F3K53_15335</name>
</gene>
<accession>A0A5M8F1B4</accession>
<evidence type="ECO:0000256" key="3">
    <source>
        <dbReference type="ARBA" id="ARBA00022913"/>
    </source>
</evidence>
<dbReference type="AlphaFoldDB" id="A0A5M8F1B4"/>
<proteinExistence type="predicted"/>
<evidence type="ECO:0000259" key="5">
    <source>
        <dbReference type="Pfam" id="PF04829"/>
    </source>
</evidence>
<dbReference type="InterPro" id="IPR006914">
    <property type="entry name" value="VENN_dom"/>
</dbReference>
<protein>
    <recommendedName>
        <fullName evidence="5">VENN motif-containing domain-containing protein</fullName>
    </recommendedName>
</protein>
<dbReference type="Pfam" id="PF04829">
    <property type="entry name" value="PT-VENN"/>
    <property type="match status" value="1"/>
</dbReference>
<feature type="domain" description="VENN motif-containing" evidence="5">
    <location>
        <begin position="15"/>
        <end position="62"/>
    </location>
</feature>
<evidence type="ECO:0000313" key="7">
    <source>
        <dbReference type="Proteomes" id="UP000323909"/>
    </source>
</evidence>